<evidence type="ECO:0000256" key="5">
    <source>
        <dbReference type="ARBA" id="ARBA00022692"/>
    </source>
</evidence>
<dbReference type="NCBIfam" id="NF007866">
    <property type="entry name" value="PRK10577.1-2"/>
    <property type="match status" value="1"/>
</dbReference>
<dbReference type="SUPFAM" id="SSF81345">
    <property type="entry name" value="ABC transporter involved in vitamin B12 uptake, BtuC"/>
    <property type="match status" value="2"/>
</dbReference>
<evidence type="ECO:0000256" key="7">
    <source>
        <dbReference type="ARBA" id="ARBA00023136"/>
    </source>
</evidence>
<evidence type="ECO:0000313" key="10">
    <source>
        <dbReference type="Proteomes" id="UP000265750"/>
    </source>
</evidence>
<sequence length="647" mass="65109">MRQGLVAALGFLALALLFTGWVWSQDLPPAQWWTALRDADAPSYAQAAFALSAVPRLLVALLAGAALGLSGFVLQEVLRNPLAEPATLGLSAGAQLGVTTALLLLPGLGAGGRMGAALLGAGIVGGLVLGPNFRRGLDPVRVVLTGLVVNLMASGLATLLALMQFEYLRALFVWGSGSLLQNDGSVARRLAMVVLPVAALLCLLARPLALAGLGDASMRSLGVRLAPFRMASLGLAVVLAGVVTADVGVIGFIGLAAPHLARLSGAGRSSDRVWLAPLFGAALLAGSDALVQGAAPVLGMVPTGTLTAMLGAPLILLLLPRLASTAMPRPPAPAPTGRPPGPLVLPTILALPVVAILIAGLGPAGDMPFDLALALEWRWPRMLAAAATGALLALAGALIQRLLGNDMASPEVLGVSSGAAAGVTLAFLVLPVFAPASLLGFALAGAVAAFVALLSVGGRRGFSSERLLLAGVALGTLVSGAVSLVIASGHPRAAYVLAWMAGPTYRADMTTSLAAAAVLLATLPLALSMARPLTLLPLGPATARALGLALGRTRLAVLSLAAVATSAAVLVVGPSSFVGLIAPHLARTLGFTRAANHLLVSATIGATTLMLADGLGRSLMFPYEIPAGVLASLLGGPYFVWALSRTR</sequence>
<feature type="transmembrane region" description="Helical" evidence="8">
    <location>
        <begin position="233"/>
        <end position="261"/>
    </location>
</feature>
<dbReference type="RefSeq" id="WP_119540261.1">
    <property type="nucleotide sequence ID" value="NZ_QYRN01000005.1"/>
</dbReference>
<feature type="transmembrane region" description="Helical" evidence="8">
    <location>
        <begin position="382"/>
        <end position="400"/>
    </location>
</feature>
<keyword evidence="5 8" id="KW-0812">Transmembrane</keyword>
<evidence type="ECO:0000313" key="9">
    <source>
        <dbReference type="EMBL" id="RIY01060.1"/>
    </source>
</evidence>
<dbReference type="InterPro" id="IPR037294">
    <property type="entry name" value="ABC_BtuC-like"/>
</dbReference>
<dbReference type="GO" id="GO:0033214">
    <property type="term" value="P:siderophore-iron import into cell"/>
    <property type="evidence" value="ECO:0007669"/>
    <property type="project" value="TreeGrafter"/>
</dbReference>
<dbReference type="AlphaFoldDB" id="A0A3A1WLJ0"/>
<dbReference type="PANTHER" id="PTHR30472:SF37">
    <property type="entry name" value="FE(3+) DICITRATE TRANSPORT SYSTEM PERMEASE PROTEIN FECD-RELATED"/>
    <property type="match status" value="1"/>
</dbReference>
<name>A0A3A1WLJ0_9HYPH</name>
<evidence type="ECO:0000256" key="4">
    <source>
        <dbReference type="ARBA" id="ARBA00022475"/>
    </source>
</evidence>
<dbReference type="InterPro" id="IPR000522">
    <property type="entry name" value="ABC_transptr_permease_BtuC"/>
</dbReference>
<dbReference type="EMBL" id="QYRN01000005">
    <property type="protein sequence ID" value="RIY01060.1"/>
    <property type="molecule type" value="Genomic_DNA"/>
</dbReference>
<feature type="transmembrane region" description="Helical" evidence="8">
    <location>
        <begin position="468"/>
        <end position="489"/>
    </location>
</feature>
<dbReference type="Pfam" id="PF01032">
    <property type="entry name" value="FecCD"/>
    <property type="match status" value="2"/>
</dbReference>
<feature type="transmembrane region" description="Helical" evidence="8">
    <location>
        <begin position="111"/>
        <end position="130"/>
    </location>
</feature>
<feature type="transmembrane region" description="Helical" evidence="8">
    <location>
        <begin position="190"/>
        <end position="213"/>
    </location>
</feature>
<gene>
    <name evidence="9" type="primary">fhuB</name>
    <name evidence="9" type="ORF">D3218_11775</name>
</gene>
<dbReference type="GO" id="GO:0005886">
    <property type="term" value="C:plasma membrane"/>
    <property type="evidence" value="ECO:0007669"/>
    <property type="project" value="UniProtKB-SubCell"/>
</dbReference>
<proteinExistence type="inferred from homology"/>
<feature type="transmembrane region" description="Helical" evidence="8">
    <location>
        <begin position="412"/>
        <end position="430"/>
    </location>
</feature>
<evidence type="ECO:0000256" key="6">
    <source>
        <dbReference type="ARBA" id="ARBA00022989"/>
    </source>
</evidence>
<dbReference type="PANTHER" id="PTHR30472">
    <property type="entry name" value="FERRIC ENTEROBACTIN TRANSPORT SYSTEM PERMEASE PROTEIN"/>
    <property type="match status" value="1"/>
</dbReference>
<keyword evidence="10" id="KW-1185">Reference proteome</keyword>
<dbReference type="Proteomes" id="UP000265750">
    <property type="component" value="Unassembled WGS sequence"/>
</dbReference>
<accession>A0A3A1WLJ0</accession>
<evidence type="ECO:0000256" key="3">
    <source>
        <dbReference type="ARBA" id="ARBA00022448"/>
    </source>
</evidence>
<feature type="transmembrane region" description="Helical" evidence="8">
    <location>
        <begin position="509"/>
        <end position="527"/>
    </location>
</feature>
<dbReference type="GO" id="GO:0022857">
    <property type="term" value="F:transmembrane transporter activity"/>
    <property type="evidence" value="ECO:0007669"/>
    <property type="project" value="InterPro"/>
</dbReference>
<keyword evidence="4" id="KW-1003">Cell membrane</keyword>
<comment type="caution">
    <text evidence="9">The sequence shown here is derived from an EMBL/GenBank/DDBJ whole genome shotgun (WGS) entry which is preliminary data.</text>
</comment>
<dbReference type="CDD" id="cd06550">
    <property type="entry name" value="TM_ABC_iron-siderophores_like"/>
    <property type="match status" value="2"/>
</dbReference>
<feature type="transmembrane region" description="Helical" evidence="8">
    <location>
        <begin position="436"/>
        <end position="456"/>
    </location>
</feature>
<keyword evidence="7 8" id="KW-0472">Membrane</keyword>
<comment type="subcellular location">
    <subcellularLocation>
        <location evidence="1">Cell membrane</location>
        <topology evidence="1">Multi-pass membrane protein</topology>
    </subcellularLocation>
</comment>
<keyword evidence="6 8" id="KW-1133">Transmembrane helix</keyword>
<feature type="transmembrane region" description="Helical" evidence="8">
    <location>
        <begin position="142"/>
        <end position="161"/>
    </location>
</feature>
<feature type="transmembrane region" description="Helical" evidence="8">
    <location>
        <begin position="86"/>
        <end position="105"/>
    </location>
</feature>
<evidence type="ECO:0000256" key="8">
    <source>
        <dbReference type="SAM" id="Phobius"/>
    </source>
</evidence>
<dbReference type="OrthoDB" id="9811975at2"/>
<feature type="transmembrane region" description="Helical" evidence="8">
    <location>
        <begin position="48"/>
        <end position="74"/>
    </location>
</feature>
<evidence type="ECO:0000256" key="2">
    <source>
        <dbReference type="ARBA" id="ARBA00007935"/>
    </source>
</evidence>
<dbReference type="Gene3D" id="1.10.3470.10">
    <property type="entry name" value="ABC transporter involved in vitamin B12 uptake, BtuC"/>
    <property type="match status" value="2"/>
</dbReference>
<feature type="transmembrane region" description="Helical" evidence="8">
    <location>
        <begin position="297"/>
        <end position="319"/>
    </location>
</feature>
<feature type="transmembrane region" description="Helical" evidence="8">
    <location>
        <begin position="557"/>
        <end position="582"/>
    </location>
</feature>
<reference evidence="10" key="1">
    <citation type="submission" date="2018-09" db="EMBL/GenBank/DDBJ databases">
        <authorList>
            <person name="Tuo L."/>
        </authorList>
    </citation>
    <scope>NUCLEOTIDE SEQUENCE [LARGE SCALE GENOMIC DNA]</scope>
    <source>
        <strain evidence="10">M2BS4Y-1</strain>
    </source>
</reference>
<comment type="similarity">
    <text evidence="2">Belongs to the binding-protein-dependent transport system permease family. FecCD subfamily.</text>
</comment>
<keyword evidence="3" id="KW-0813">Transport</keyword>
<feature type="transmembrane region" description="Helical" evidence="8">
    <location>
        <begin position="624"/>
        <end position="643"/>
    </location>
</feature>
<feature type="transmembrane region" description="Helical" evidence="8">
    <location>
        <begin position="340"/>
        <end position="362"/>
    </location>
</feature>
<organism evidence="9 10">
    <name type="scientific">Aureimonas flava</name>
    <dbReference type="NCBI Taxonomy" id="2320271"/>
    <lineage>
        <taxon>Bacteria</taxon>
        <taxon>Pseudomonadati</taxon>
        <taxon>Pseudomonadota</taxon>
        <taxon>Alphaproteobacteria</taxon>
        <taxon>Hyphomicrobiales</taxon>
        <taxon>Aurantimonadaceae</taxon>
        <taxon>Aureimonas</taxon>
    </lineage>
</organism>
<evidence type="ECO:0000256" key="1">
    <source>
        <dbReference type="ARBA" id="ARBA00004651"/>
    </source>
</evidence>
<protein>
    <submittedName>
        <fullName evidence="9">Fe(3+)-hydroxamate ABC transporter permease FhuB</fullName>
    </submittedName>
</protein>